<evidence type="ECO:0000313" key="5">
    <source>
        <dbReference type="Proteomes" id="UP000431269"/>
    </source>
</evidence>
<evidence type="ECO:0000256" key="2">
    <source>
        <dbReference type="ARBA" id="ARBA00022801"/>
    </source>
</evidence>
<dbReference type="PANTHER" id="PTHR48081">
    <property type="entry name" value="AB HYDROLASE SUPERFAMILY PROTEIN C4A8.06C"/>
    <property type="match status" value="1"/>
</dbReference>
<evidence type="ECO:0000313" key="4">
    <source>
        <dbReference type="EMBL" id="QGZ93648.1"/>
    </source>
</evidence>
<proteinExistence type="inferred from homology"/>
<dbReference type="InterPro" id="IPR013094">
    <property type="entry name" value="AB_hydrolase_3"/>
</dbReference>
<dbReference type="Pfam" id="PF07859">
    <property type="entry name" value="Abhydrolase_3"/>
    <property type="match status" value="1"/>
</dbReference>
<dbReference type="EC" id="3.1.1.83" evidence="4"/>
<keyword evidence="5" id="KW-1185">Reference proteome</keyword>
<accession>A0A6I6MKB1</accession>
<dbReference type="RefSeq" id="WP_158764647.1">
    <property type="nucleotide sequence ID" value="NZ_CP047045.1"/>
</dbReference>
<dbReference type="KEGG" id="tsv:DSM104635_00460"/>
<sequence length="317" mass="34181">MTAASPVGAAYVLHGAPAPRTVSKAAQVELTKPFRPDRPTLAEQRQVCADVQETLGAKQLDRYGVTMEDSVMGGVPVRIFTPSTIAPDTRDCILLNLHGGGFTKDAGSITENVPIAALAQARVIAARYRMAPEHRFPAAVDDAESVYRALLDQYSPSRIGLYGTSAGAILCTQLLVRLQQQALPLPAALGFFSGTADLSRTGDSEFFFRPIEDIAALDQLWADYVGEHDASSPDISPIFANLKVFPATLCVAGTRDFLLSQTALLHRALRREGVAADLVVFEAMPHAHWIYLELPESDDAFAVMSAFLRRAIKSGGQ</sequence>
<dbReference type="PANTHER" id="PTHR48081:SF30">
    <property type="entry name" value="ACETYL-HYDROLASE LIPR-RELATED"/>
    <property type="match status" value="1"/>
</dbReference>
<dbReference type="InterPro" id="IPR029058">
    <property type="entry name" value="AB_hydrolase_fold"/>
</dbReference>
<organism evidence="4 5">
    <name type="scientific">Terricaulis silvestris</name>
    <dbReference type="NCBI Taxonomy" id="2686094"/>
    <lineage>
        <taxon>Bacteria</taxon>
        <taxon>Pseudomonadati</taxon>
        <taxon>Pseudomonadota</taxon>
        <taxon>Alphaproteobacteria</taxon>
        <taxon>Caulobacterales</taxon>
        <taxon>Caulobacteraceae</taxon>
        <taxon>Terricaulis</taxon>
    </lineage>
</organism>
<dbReference type="AlphaFoldDB" id="A0A6I6MKB1"/>
<dbReference type="SUPFAM" id="SSF53474">
    <property type="entry name" value="alpha/beta-Hydrolases"/>
    <property type="match status" value="1"/>
</dbReference>
<keyword evidence="2 4" id="KW-0378">Hydrolase</keyword>
<dbReference type="InterPro" id="IPR050300">
    <property type="entry name" value="GDXG_lipolytic_enzyme"/>
</dbReference>
<dbReference type="GO" id="GO:0004806">
    <property type="term" value="F:triacylglycerol lipase activity"/>
    <property type="evidence" value="ECO:0007669"/>
    <property type="project" value="TreeGrafter"/>
</dbReference>
<protein>
    <submittedName>
        <fullName evidence="4">Monoterpene epsilon-lactone hydrolase</fullName>
        <ecNumber evidence="4">3.1.1.83</ecNumber>
    </submittedName>
</protein>
<evidence type="ECO:0000256" key="1">
    <source>
        <dbReference type="ARBA" id="ARBA00010515"/>
    </source>
</evidence>
<reference evidence="5" key="1">
    <citation type="submission" date="2019-12" db="EMBL/GenBank/DDBJ databases">
        <title>Complete genome of Terracaulis silvestris 0127_4.</title>
        <authorList>
            <person name="Vieira S."/>
            <person name="Riedel T."/>
            <person name="Sproer C."/>
            <person name="Pascual J."/>
            <person name="Boedeker C."/>
            <person name="Overmann J."/>
        </authorList>
    </citation>
    <scope>NUCLEOTIDE SEQUENCE [LARGE SCALE GENOMIC DNA]</scope>
    <source>
        <strain evidence="5">0127_4</strain>
    </source>
</reference>
<dbReference type="Gene3D" id="3.40.50.1820">
    <property type="entry name" value="alpha/beta hydrolase"/>
    <property type="match status" value="1"/>
</dbReference>
<dbReference type="Proteomes" id="UP000431269">
    <property type="component" value="Chromosome"/>
</dbReference>
<dbReference type="EMBL" id="CP047045">
    <property type="protein sequence ID" value="QGZ93648.1"/>
    <property type="molecule type" value="Genomic_DNA"/>
</dbReference>
<gene>
    <name evidence="4" type="primary">mlhB_1</name>
    <name evidence="4" type="ORF">DSM104635_00460</name>
</gene>
<evidence type="ECO:0000259" key="3">
    <source>
        <dbReference type="Pfam" id="PF07859"/>
    </source>
</evidence>
<feature type="domain" description="Alpha/beta hydrolase fold-3" evidence="3">
    <location>
        <begin position="94"/>
        <end position="288"/>
    </location>
</feature>
<comment type="similarity">
    <text evidence="1">Belongs to the 'GDXG' lipolytic enzyme family.</text>
</comment>
<name>A0A6I6MKB1_9CAUL</name>